<dbReference type="PROSITE" id="PS51918">
    <property type="entry name" value="RADICAL_SAM"/>
    <property type="match status" value="1"/>
</dbReference>
<comment type="caution">
    <text evidence="8">The sequence shown here is derived from an EMBL/GenBank/DDBJ whole genome shotgun (WGS) entry which is preliminary data.</text>
</comment>
<keyword evidence="9" id="KW-1185">Reference proteome</keyword>
<evidence type="ECO:0000256" key="1">
    <source>
        <dbReference type="ARBA" id="ARBA00022485"/>
    </source>
</evidence>
<keyword evidence="3 6" id="KW-0479">Metal-binding</keyword>
<dbReference type="InterPro" id="IPR027596">
    <property type="entry name" value="AmmeMemoSam_rS"/>
</dbReference>
<dbReference type="GO" id="GO:0051539">
    <property type="term" value="F:4 iron, 4 sulfur cluster binding"/>
    <property type="evidence" value="ECO:0007669"/>
    <property type="project" value="UniProtKB-KW"/>
</dbReference>
<sequence>MEEAGPLREALFYDPDPPKVHCRLCPWHCHIPEGKVGVCRVRMNEKGTLFSLNYGKVTGLSIDPIEKKPLRRFHPGSQILSFGSLGCNFDCGFCQNYHIAHRDDAEFRLIPPEEALRLAEETKVYGNIGIAYTYSEPSVWYEYIIDTAPLIHEAGMKNVLVTNGYLEAEPIKDMLPYIDAVNLDIKGFTEDYYHGVCKGRLEPVLTAAKLYKSACHLEVTTLVVPGHNDREEELVELFDWVARELGRDTPIHLSRYFPQYKFKEQPTPRETMLRAGELARERLDHVYLGNI</sequence>
<dbReference type="InterPro" id="IPR016431">
    <property type="entry name" value="Pyrv-formate_lyase-activ_prd"/>
</dbReference>
<dbReference type="AlphaFoldDB" id="A0A6I3SKF3"/>
<reference evidence="8 9" key="1">
    <citation type="submission" date="2019-11" db="EMBL/GenBank/DDBJ databases">
        <title>Whole-genome sequence of a the green, strictly anaerobic photosynthetic bacterium Heliobacillus mobilis DSM 6151.</title>
        <authorList>
            <person name="Kyndt J.A."/>
            <person name="Meyer T.E."/>
        </authorList>
    </citation>
    <scope>NUCLEOTIDE SEQUENCE [LARGE SCALE GENOMIC DNA]</scope>
    <source>
        <strain evidence="8 9">DSM 6151</strain>
    </source>
</reference>
<proteinExistence type="predicted"/>
<dbReference type="Proteomes" id="UP000430670">
    <property type="component" value="Unassembled WGS sequence"/>
</dbReference>
<dbReference type="SFLD" id="SFLDG01101">
    <property type="entry name" value="Uncharacterised_Radical_SAM_Su"/>
    <property type="match status" value="1"/>
</dbReference>
<dbReference type="EMBL" id="WNKU01000011">
    <property type="protein sequence ID" value="MTV49414.1"/>
    <property type="molecule type" value="Genomic_DNA"/>
</dbReference>
<dbReference type="InterPro" id="IPR058240">
    <property type="entry name" value="rSAM_sf"/>
</dbReference>
<evidence type="ECO:0000256" key="3">
    <source>
        <dbReference type="ARBA" id="ARBA00022723"/>
    </source>
</evidence>
<evidence type="ECO:0000256" key="4">
    <source>
        <dbReference type="ARBA" id="ARBA00023004"/>
    </source>
</evidence>
<dbReference type="PANTHER" id="PTHR30352">
    <property type="entry name" value="PYRUVATE FORMATE-LYASE-ACTIVATING ENZYME"/>
    <property type="match status" value="1"/>
</dbReference>
<dbReference type="PIRSF" id="PIRSF004869">
    <property type="entry name" value="PflX_prd"/>
    <property type="match status" value="1"/>
</dbReference>
<evidence type="ECO:0000256" key="6">
    <source>
        <dbReference type="PIRSR" id="PIRSR004869-50"/>
    </source>
</evidence>
<feature type="binding site" evidence="6">
    <location>
        <position position="87"/>
    </location>
    <ligand>
        <name>[4Fe-4S] cluster</name>
        <dbReference type="ChEBI" id="CHEBI:49883"/>
        <note>4Fe-4S-S-AdoMet</note>
    </ligand>
</feature>
<keyword evidence="1" id="KW-0004">4Fe-4S</keyword>
<name>A0A6I3SKF3_HELMO</name>
<dbReference type="CDD" id="cd01335">
    <property type="entry name" value="Radical_SAM"/>
    <property type="match status" value="1"/>
</dbReference>
<feature type="domain" description="Radical SAM core" evidence="7">
    <location>
        <begin position="72"/>
        <end position="288"/>
    </location>
</feature>
<dbReference type="Pfam" id="PF04055">
    <property type="entry name" value="Radical_SAM"/>
    <property type="match status" value="1"/>
</dbReference>
<dbReference type="OrthoDB" id="9778883at2"/>
<dbReference type="SUPFAM" id="SSF102114">
    <property type="entry name" value="Radical SAM enzymes"/>
    <property type="match status" value="1"/>
</dbReference>
<feature type="binding site" evidence="6">
    <location>
        <position position="94"/>
    </location>
    <ligand>
        <name>[4Fe-4S] cluster</name>
        <dbReference type="ChEBI" id="CHEBI:49883"/>
        <note>4Fe-4S-S-AdoMet</note>
    </ligand>
</feature>
<dbReference type="NCBIfam" id="TIGR04337">
    <property type="entry name" value="AmmeMemoSam_rS"/>
    <property type="match status" value="1"/>
</dbReference>
<dbReference type="InterPro" id="IPR034457">
    <property type="entry name" value="Organic_radical-activating"/>
</dbReference>
<dbReference type="Gene3D" id="3.20.20.70">
    <property type="entry name" value="Aldolase class I"/>
    <property type="match status" value="1"/>
</dbReference>
<keyword evidence="5 6" id="KW-0411">Iron-sulfur</keyword>
<accession>A0A6I3SKF3</accession>
<keyword evidence="4 6" id="KW-0408">Iron</keyword>
<evidence type="ECO:0000259" key="7">
    <source>
        <dbReference type="PROSITE" id="PS51918"/>
    </source>
</evidence>
<dbReference type="PANTHER" id="PTHR30352:SF5">
    <property type="entry name" value="PYRUVATE FORMATE-LYASE 1-ACTIVATING ENZYME"/>
    <property type="match status" value="1"/>
</dbReference>
<evidence type="ECO:0000256" key="5">
    <source>
        <dbReference type="ARBA" id="ARBA00023014"/>
    </source>
</evidence>
<comment type="cofactor">
    <cofactor evidence="6">
        <name>[4Fe-4S] cluster</name>
        <dbReference type="ChEBI" id="CHEBI:49883"/>
    </cofactor>
    <text evidence="6">Binds 1 [4Fe-4S] cluster. The cluster is coordinated with 3 cysteines and an exchangeable S-adenosyl-L-methionine.</text>
</comment>
<evidence type="ECO:0000313" key="9">
    <source>
        <dbReference type="Proteomes" id="UP000430670"/>
    </source>
</evidence>
<protein>
    <submittedName>
        <fullName evidence="8">AmmeMemoRadiSam system radical SAM enzyme</fullName>
    </submittedName>
</protein>
<evidence type="ECO:0000256" key="2">
    <source>
        <dbReference type="ARBA" id="ARBA00022691"/>
    </source>
</evidence>
<dbReference type="SFLD" id="SFLDS00029">
    <property type="entry name" value="Radical_SAM"/>
    <property type="match status" value="1"/>
</dbReference>
<dbReference type="GO" id="GO:0003824">
    <property type="term" value="F:catalytic activity"/>
    <property type="evidence" value="ECO:0007669"/>
    <property type="project" value="InterPro"/>
</dbReference>
<dbReference type="GO" id="GO:0046872">
    <property type="term" value="F:metal ion binding"/>
    <property type="evidence" value="ECO:0007669"/>
    <property type="project" value="UniProtKB-KW"/>
</dbReference>
<gene>
    <name evidence="8" type="primary">amrS</name>
    <name evidence="8" type="ORF">GJ688_10540</name>
</gene>
<organism evidence="8 9">
    <name type="scientific">Heliobacterium mobile</name>
    <name type="common">Heliobacillus mobilis</name>
    <dbReference type="NCBI Taxonomy" id="28064"/>
    <lineage>
        <taxon>Bacteria</taxon>
        <taxon>Bacillati</taxon>
        <taxon>Bacillota</taxon>
        <taxon>Clostridia</taxon>
        <taxon>Eubacteriales</taxon>
        <taxon>Heliobacteriaceae</taxon>
        <taxon>Heliobacterium</taxon>
    </lineage>
</organism>
<dbReference type="InterPro" id="IPR013785">
    <property type="entry name" value="Aldolase_TIM"/>
</dbReference>
<keyword evidence="2 6" id="KW-0949">S-adenosyl-L-methionine</keyword>
<evidence type="ECO:0000313" key="8">
    <source>
        <dbReference type="EMBL" id="MTV49414.1"/>
    </source>
</evidence>
<feature type="binding site" evidence="6">
    <location>
        <position position="91"/>
    </location>
    <ligand>
        <name>[4Fe-4S] cluster</name>
        <dbReference type="ChEBI" id="CHEBI:49883"/>
        <note>4Fe-4S-S-AdoMet</note>
    </ligand>
</feature>
<dbReference type="InterPro" id="IPR007197">
    <property type="entry name" value="rSAM"/>
</dbReference>